<evidence type="ECO:0000256" key="6">
    <source>
        <dbReference type="HAMAP-Rule" id="MF_01661"/>
    </source>
</evidence>
<dbReference type="PANTHER" id="PTHR37831:SF1">
    <property type="entry name" value="D-RIBOSE PYRANASE"/>
    <property type="match status" value="1"/>
</dbReference>
<organism evidence="7 8">
    <name type="scientific">Pseudodesulfovibrio nedwellii</name>
    <dbReference type="NCBI Taxonomy" id="2973072"/>
    <lineage>
        <taxon>Bacteria</taxon>
        <taxon>Pseudomonadati</taxon>
        <taxon>Thermodesulfobacteriota</taxon>
        <taxon>Desulfovibrionia</taxon>
        <taxon>Desulfovibrionales</taxon>
        <taxon>Desulfovibrionaceae</taxon>
    </lineage>
</organism>
<name>A0ABN6S9E3_9BACT</name>
<dbReference type="SUPFAM" id="SSF102546">
    <property type="entry name" value="RbsD-like"/>
    <property type="match status" value="1"/>
</dbReference>
<dbReference type="NCBIfam" id="NF008761">
    <property type="entry name" value="PRK11797.1"/>
    <property type="match status" value="1"/>
</dbReference>
<keyword evidence="5 6" id="KW-0119">Carbohydrate metabolism</keyword>
<feature type="active site" description="Proton donor" evidence="6">
    <location>
        <position position="20"/>
    </location>
</feature>
<dbReference type="EC" id="5.4.99.62" evidence="2 6"/>
<evidence type="ECO:0000256" key="5">
    <source>
        <dbReference type="ARBA" id="ARBA00023277"/>
    </source>
</evidence>
<reference evidence="7 8" key="1">
    <citation type="submission" date="2022-08" db="EMBL/GenBank/DDBJ databases">
        <title>Genome Sequence of the sulphate-reducing bacterium, Pseudodesulfovibrio sp. SYK.</title>
        <authorList>
            <person name="Kondo R."/>
            <person name="Kataoka T."/>
        </authorList>
    </citation>
    <scope>NUCLEOTIDE SEQUENCE [LARGE SCALE GENOMIC DNA]</scope>
    <source>
        <strain evidence="7 8">SYK</strain>
    </source>
</reference>
<feature type="binding site" evidence="6">
    <location>
        <begin position="128"/>
        <end position="130"/>
    </location>
    <ligand>
        <name>substrate</name>
    </ligand>
</feature>
<dbReference type="PANTHER" id="PTHR37831">
    <property type="entry name" value="D-RIBOSE PYRANASE"/>
    <property type="match status" value="1"/>
</dbReference>
<dbReference type="Gene3D" id="3.40.1650.10">
    <property type="entry name" value="RbsD-like domain"/>
    <property type="match status" value="1"/>
</dbReference>
<dbReference type="InterPro" id="IPR023064">
    <property type="entry name" value="D-ribose_pyranase"/>
</dbReference>
<dbReference type="Pfam" id="PF05025">
    <property type="entry name" value="RbsD_FucU"/>
    <property type="match status" value="1"/>
</dbReference>
<protein>
    <recommendedName>
        <fullName evidence="2 6">D-ribose pyranase</fullName>
        <ecNumber evidence="2 6">5.4.99.62</ecNumber>
    </recommendedName>
</protein>
<dbReference type="RefSeq" id="WP_281761180.1">
    <property type="nucleotide sequence ID" value="NZ_AP026709.1"/>
</dbReference>
<evidence type="ECO:0000256" key="3">
    <source>
        <dbReference type="ARBA" id="ARBA00022490"/>
    </source>
</evidence>
<comment type="function">
    <text evidence="6">Catalyzes the interconversion of beta-pyran and beta-furan forms of D-ribose.</text>
</comment>
<evidence type="ECO:0000256" key="2">
    <source>
        <dbReference type="ARBA" id="ARBA00012862"/>
    </source>
</evidence>
<comment type="subunit">
    <text evidence="6">Homodecamer.</text>
</comment>
<dbReference type="HAMAP" id="MF_01661">
    <property type="entry name" value="D_rib_pyranase"/>
    <property type="match status" value="1"/>
</dbReference>
<comment type="pathway">
    <text evidence="6">Carbohydrate metabolism; D-ribose degradation; D-ribose 5-phosphate from beta-D-ribopyranose: step 1/2.</text>
</comment>
<evidence type="ECO:0000313" key="7">
    <source>
        <dbReference type="EMBL" id="BDQ38687.1"/>
    </source>
</evidence>
<dbReference type="Proteomes" id="UP001317742">
    <property type="component" value="Chromosome"/>
</dbReference>
<comment type="similarity">
    <text evidence="6">Belongs to the RbsD / FucU family. RbsD subfamily.</text>
</comment>
<dbReference type="EMBL" id="AP026709">
    <property type="protein sequence ID" value="BDQ38687.1"/>
    <property type="molecule type" value="Genomic_DNA"/>
</dbReference>
<keyword evidence="8" id="KW-1185">Reference proteome</keyword>
<accession>A0ABN6S9E3</accession>
<comment type="catalytic activity">
    <reaction evidence="1 6">
        <text>beta-D-ribopyranose = beta-D-ribofuranose</text>
        <dbReference type="Rhea" id="RHEA:25432"/>
        <dbReference type="ChEBI" id="CHEBI:27476"/>
        <dbReference type="ChEBI" id="CHEBI:47002"/>
        <dbReference type="EC" id="5.4.99.62"/>
    </reaction>
</comment>
<feature type="binding site" evidence="6">
    <location>
        <position position="106"/>
    </location>
    <ligand>
        <name>substrate</name>
    </ligand>
</feature>
<evidence type="ECO:0000256" key="4">
    <source>
        <dbReference type="ARBA" id="ARBA00023235"/>
    </source>
</evidence>
<gene>
    <name evidence="6 7" type="primary">rbsD</name>
    <name evidence="7" type="ORF">SYK_30470</name>
</gene>
<keyword evidence="3 6" id="KW-0963">Cytoplasm</keyword>
<feature type="binding site" evidence="6">
    <location>
        <position position="28"/>
    </location>
    <ligand>
        <name>substrate</name>
    </ligand>
</feature>
<dbReference type="InterPro" id="IPR007721">
    <property type="entry name" value="RbsD_FucU"/>
</dbReference>
<proteinExistence type="inferred from homology"/>
<evidence type="ECO:0000256" key="1">
    <source>
        <dbReference type="ARBA" id="ARBA00000223"/>
    </source>
</evidence>
<comment type="subcellular location">
    <subcellularLocation>
        <location evidence="6">Cytoplasm</location>
    </subcellularLocation>
</comment>
<sequence>MKNSKLINAEVSYVVASLGHFDGLTICDAGLPIPSDVQRIDLAVTEGVPSFMDVVKTIISEMEVQEVEFAEEFKSVSPDLHRELLYFLRSVETERGKPIPVSYVSHEVFKENTRESVAVVRTGEFTPYANVTIKAGVAF</sequence>
<keyword evidence="4 6" id="KW-0413">Isomerase</keyword>
<evidence type="ECO:0000313" key="8">
    <source>
        <dbReference type="Proteomes" id="UP001317742"/>
    </source>
</evidence>
<dbReference type="InterPro" id="IPR023750">
    <property type="entry name" value="RbsD-like_sf"/>
</dbReference>